<sequence length="67" mass="7238">MVWGGNCSWWPVLGVLGICSVPVRLAAGWQMRRYRSTSVPVSVAAYSNATARACHGRHRVRPSSPAG</sequence>
<keyword evidence="1" id="KW-0472">Membrane</keyword>
<dbReference type="RefSeq" id="WP_154787104.1">
    <property type="nucleotide sequence ID" value="NZ_WMBB01000003.1"/>
</dbReference>
<proteinExistence type="predicted"/>
<feature type="transmembrane region" description="Helical" evidence="1">
    <location>
        <begin position="12"/>
        <end position="29"/>
    </location>
</feature>
<dbReference type="AlphaFoldDB" id="A0A6I3KU94"/>
<comment type="caution">
    <text evidence="2">The sequence shown here is derived from an EMBL/GenBank/DDBJ whole genome shotgun (WGS) entry which is preliminary data.</text>
</comment>
<keyword evidence="3" id="KW-1185">Reference proteome</keyword>
<name>A0A6I3KU94_9NOCA</name>
<accession>A0A6I3KU94</accession>
<keyword evidence="1" id="KW-1133">Transmembrane helix</keyword>
<evidence type="ECO:0000256" key="1">
    <source>
        <dbReference type="SAM" id="Phobius"/>
    </source>
</evidence>
<evidence type="ECO:0000313" key="3">
    <source>
        <dbReference type="Proteomes" id="UP000432464"/>
    </source>
</evidence>
<dbReference type="EMBL" id="WMBB01000003">
    <property type="protein sequence ID" value="MTE12616.1"/>
    <property type="molecule type" value="Genomic_DNA"/>
</dbReference>
<reference evidence="2 3" key="1">
    <citation type="submission" date="2019-11" db="EMBL/GenBank/DDBJ databases">
        <title>Nocardia sp. nov. CT2-14 isolated from soil.</title>
        <authorList>
            <person name="Kanchanasin P."/>
            <person name="Tanasupawat S."/>
            <person name="Yuki M."/>
            <person name="Kudo T."/>
        </authorList>
    </citation>
    <scope>NUCLEOTIDE SEQUENCE [LARGE SCALE GENOMIC DNA]</scope>
    <source>
        <strain evidence="2 3">CT2-14</strain>
    </source>
</reference>
<keyword evidence="1" id="KW-0812">Transmembrane</keyword>
<dbReference type="Proteomes" id="UP000432464">
    <property type="component" value="Unassembled WGS sequence"/>
</dbReference>
<gene>
    <name evidence="2" type="ORF">GLP40_07475</name>
</gene>
<evidence type="ECO:0000313" key="2">
    <source>
        <dbReference type="EMBL" id="MTE12616.1"/>
    </source>
</evidence>
<protein>
    <submittedName>
        <fullName evidence="2">Uncharacterized protein</fullName>
    </submittedName>
</protein>
<organism evidence="2 3">
    <name type="scientific">Nocardia aurantiaca</name>
    <dbReference type="NCBI Taxonomy" id="2675850"/>
    <lineage>
        <taxon>Bacteria</taxon>
        <taxon>Bacillati</taxon>
        <taxon>Actinomycetota</taxon>
        <taxon>Actinomycetes</taxon>
        <taxon>Mycobacteriales</taxon>
        <taxon>Nocardiaceae</taxon>
        <taxon>Nocardia</taxon>
    </lineage>
</organism>